<sequence>MIYRLVSHFKSQLSANIASFSIFQHKERRRSIYHLEGESNPSQQSQKLLRSNLLVGLEEVHKLQLKSLDEMFGTLQVSLIGKCDGEEPIITKDLQRRIEDVALDAEDEVESLMKQLIEPDDDELFLECCRTKLDKVSQQAIQVTDSVKELIIKQKINNCPEAENSASPLLDASIRENVMEGYNEERERMVQRLTRGSGSNKLEVVSVVGMPGIGKTTFAKTILFDNSIKRVFRICGWITVSNNYDLRKLLLVLLRDVIRMGDGNDNTMDIGKLAERVQQGLKGEKYLIVVDDIWSNQDWDRISHWFPDCDNKSRILLTSRDREVAEYAASNPKESLVMRPLTQDESRNLFYHRAFGKNYTIRGSDDEFEKVGEEVVRNCKGLPLMITAVAGILSSKSKLDEWIKVSQSVSSLVNDDDYKQCLKVVALSYNNLPSLMKACFLHFGLFPKAHVISVKKLIRLWIAEGLVNLKGSVEEFEQVAARVLHDLIRKSLVIVDKRSLDGQIKTCRIHDLFHDLCLKEAESENLLYVLGPDLTTHLDRNFRKGPRWMSVQSEVPFHYYLRWFTYTPIKIRSLYIYYRHFNKHLFHFKLLRVLDMEDCSIRSKITGELVCLRYLAVRTSATCVDLPISNLWNLQTLIFGKGSSGYFSHSVVALPKDIWQMSQLRHLSAIGISLSSPGDKVLGNLQCVSGLSPSCCTKEIFEGIKKVKKLTIRGSKKEYPTDLKWIDNLKYLQHLESLSIAIRGLPVTINRTGFFSLSSPDSFPQKLKKLKLSYTCLPWEYMSIISKLPELEVIQLKSDAFLGDEWKATDQIGFQKLRFLLLNDLNLEKWTTTTGSHDHFPILERIIITDCKLLEEIPQGFADSKTLELIELHKCDPSLVAFAEKIQEKHKELGRNKLKVTASNSEKMEEKYGYHRAQWRHYTHYQSASADRIA</sequence>
<dbReference type="GO" id="GO:0009626">
    <property type="term" value="P:plant-type hypersensitive response"/>
    <property type="evidence" value="ECO:0007669"/>
    <property type="project" value="UniProtKB-KW"/>
</dbReference>
<protein>
    <recommendedName>
        <fullName evidence="19">NB-ARC domain-containing protein</fullName>
    </recommendedName>
</protein>
<proteinExistence type="inferred from homology"/>
<dbReference type="SUPFAM" id="SSF52058">
    <property type="entry name" value="L domain-like"/>
    <property type="match status" value="1"/>
</dbReference>
<evidence type="ECO:0000256" key="1">
    <source>
        <dbReference type="ARBA" id="ARBA00002074"/>
    </source>
</evidence>
<comment type="function">
    <text evidence="1">Confers resistance to late blight (Phytophthora infestans) races carrying the avirulence gene Avr1. Resistance proteins guard the plant against pathogens that contain an appropriate avirulence protein via an indirect interaction with this avirulence protein. That triggers a defense system including the hypersensitive response, which restricts the pathogen growth.</text>
</comment>
<evidence type="ECO:0000256" key="7">
    <source>
        <dbReference type="ARBA" id="ARBA00022667"/>
    </source>
</evidence>
<evidence type="ECO:0000313" key="17">
    <source>
        <dbReference type="EMBL" id="KAG5609283.1"/>
    </source>
</evidence>
<evidence type="ECO:0000256" key="12">
    <source>
        <dbReference type="ARBA" id="ARBA00023054"/>
    </source>
</evidence>
<feature type="domain" description="Disease resistance protein winged helix" evidence="15">
    <location>
        <begin position="445"/>
        <end position="517"/>
    </location>
</feature>
<organism evidence="17 18">
    <name type="scientific">Solanum commersonii</name>
    <name type="common">Commerson's wild potato</name>
    <name type="synonym">Commerson's nightshade</name>
    <dbReference type="NCBI Taxonomy" id="4109"/>
    <lineage>
        <taxon>Eukaryota</taxon>
        <taxon>Viridiplantae</taxon>
        <taxon>Streptophyta</taxon>
        <taxon>Embryophyta</taxon>
        <taxon>Tracheophyta</taxon>
        <taxon>Spermatophyta</taxon>
        <taxon>Magnoliopsida</taxon>
        <taxon>eudicotyledons</taxon>
        <taxon>Gunneridae</taxon>
        <taxon>Pentapetalae</taxon>
        <taxon>asterids</taxon>
        <taxon>lamiids</taxon>
        <taxon>Solanales</taxon>
        <taxon>Solanaceae</taxon>
        <taxon>Solanoideae</taxon>
        <taxon>Solaneae</taxon>
        <taxon>Solanum</taxon>
    </lineage>
</organism>
<evidence type="ECO:0000256" key="10">
    <source>
        <dbReference type="ARBA" id="ARBA00022821"/>
    </source>
</evidence>
<dbReference type="PANTHER" id="PTHR23155">
    <property type="entry name" value="DISEASE RESISTANCE PROTEIN RP"/>
    <property type="match status" value="1"/>
</dbReference>
<name>A0A9J5Z8D5_SOLCO</name>
<feature type="domain" description="NB-ARC" evidence="14">
    <location>
        <begin position="186"/>
        <end position="358"/>
    </location>
</feature>
<dbReference type="FunFam" id="3.40.50.300:FF:001091">
    <property type="entry name" value="Probable disease resistance protein At1g61300"/>
    <property type="match status" value="1"/>
</dbReference>
<reference evidence="17 18" key="1">
    <citation type="submission" date="2020-09" db="EMBL/GenBank/DDBJ databases">
        <title>De no assembly of potato wild relative species, Solanum commersonii.</title>
        <authorList>
            <person name="Cho K."/>
        </authorList>
    </citation>
    <scope>NUCLEOTIDE SEQUENCE [LARGE SCALE GENOMIC DNA]</scope>
    <source>
        <strain evidence="17">LZ3.2</strain>
        <tissue evidence="17">Leaf</tissue>
    </source>
</reference>
<evidence type="ECO:0000256" key="4">
    <source>
        <dbReference type="ARBA" id="ARBA00008894"/>
    </source>
</evidence>
<dbReference type="InterPro" id="IPR027417">
    <property type="entry name" value="P-loop_NTPase"/>
</dbReference>
<dbReference type="PRINTS" id="PR00364">
    <property type="entry name" value="DISEASERSIST"/>
</dbReference>
<keyword evidence="8" id="KW-0677">Repeat</keyword>
<evidence type="ECO:0000313" key="18">
    <source>
        <dbReference type="Proteomes" id="UP000824120"/>
    </source>
</evidence>
<dbReference type="InterPro" id="IPR032675">
    <property type="entry name" value="LRR_dom_sf"/>
</dbReference>
<dbReference type="Gene3D" id="1.10.10.10">
    <property type="entry name" value="Winged helix-like DNA-binding domain superfamily/Winged helix DNA-binding domain"/>
    <property type="match status" value="1"/>
</dbReference>
<keyword evidence="5" id="KW-0963">Cytoplasm</keyword>
<keyword evidence="7" id="KW-0381">Hypersensitive response</keyword>
<dbReference type="GO" id="GO:0016020">
    <property type="term" value="C:membrane"/>
    <property type="evidence" value="ECO:0007669"/>
    <property type="project" value="UniProtKB-SubCell"/>
</dbReference>
<comment type="similarity">
    <text evidence="4">Belongs to the disease resistance NB-LRR family.</text>
</comment>
<comment type="subcellular location">
    <subcellularLocation>
        <location evidence="3">Cytoplasm</location>
    </subcellularLocation>
    <subcellularLocation>
        <location evidence="2">Membrane</location>
        <topology evidence="2">Peripheral membrane protein</topology>
    </subcellularLocation>
</comment>
<keyword evidence="10" id="KW-0611">Plant defense</keyword>
<keyword evidence="9" id="KW-0547">Nucleotide-binding</keyword>
<evidence type="ECO:0008006" key="19">
    <source>
        <dbReference type="Google" id="ProtNLM"/>
    </source>
</evidence>
<dbReference type="InterPro" id="IPR042197">
    <property type="entry name" value="Apaf_helical"/>
</dbReference>
<evidence type="ECO:0000256" key="6">
    <source>
        <dbReference type="ARBA" id="ARBA00022614"/>
    </source>
</evidence>
<dbReference type="Pfam" id="PF00931">
    <property type="entry name" value="NB-ARC"/>
    <property type="match status" value="1"/>
</dbReference>
<dbReference type="PANTHER" id="PTHR23155:SF1152">
    <property type="entry name" value="AAA+ ATPASE DOMAIN-CONTAINING PROTEIN"/>
    <property type="match status" value="1"/>
</dbReference>
<dbReference type="Gene3D" id="3.80.10.10">
    <property type="entry name" value="Ribonuclease Inhibitor"/>
    <property type="match status" value="1"/>
</dbReference>
<evidence type="ECO:0000259" key="16">
    <source>
        <dbReference type="Pfam" id="PF23598"/>
    </source>
</evidence>
<dbReference type="InterPro" id="IPR002182">
    <property type="entry name" value="NB-ARC"/>
</dbReference>
<dbReference type="GO" id="GO:0043531">
    <property type="term" value="F:ADP binding"/>
    <property type="evidence" value="ECO:0007669"/>
    <property type="project" value="InterPro"/>
</dbReference>
<keyword evidence="13" id="KW-0472">Membrane</keyword>
<dbReference type="GO" id="GO:0005737">
    <property type="term" value="C:cytoplasm"/>
    <property type="evidence" value="ECO:0007669"/>
    <property type="project" value="UniProtKB-SubCell"/>
</dbReference>
<dbReference type="FunFam" id="1.10.10.10:FF:000322">
    <property type="entry name" value="Probable disease resistance protein At1g63360"/>
    <property type="match status" value="1"/>
</dbReference>
<dbReference type="EMBL" id="JACXVP010000004">
    <property type="protein sequence ID" value="KAG5609283.1"/>
    <property type="molecule type" value="Genomic_DNA"/>
</dbReference>
<comment type="caution">
    <text evidence="17">The sequence shown here is derived from an EMBL/GenBank/DDBJ whole genome shotgun (WGS) entry which is preliminary data.</text>
</comment>
<dbReference type="GO" id="GO:0005524">
    <property type="term" value="F:ATP binding"/>
    <property type="evidence" value="ECO:0007669"/>
    <property type="project" value="UniProtKB-KW"/>
</dbReference>
<evidence type="ECO:0000256" key="2">
    <source>
        <dbReference type="ARBA" id="ARBA00004170"/>
    </source>
</evidence>
<dbReference type="Proteomes" id="UP000824120">
    <property type="component" value="Chromosome 4"/>
</dbReference>
<evidence type="ECO:0000259" key="14">
    <source>
        <dbReference type="Pfam" id="PF00931"/>
    </source>
</evidence>
<dbReference type="Gene3D" id="1.20.5.4130">
    <property type="match status" value="1"/>
</dbReference>
<keyword evidence="18" id="KW-1185">Reference proteome</keyword>
<dbReference type="OrthoDB" id="1299502at2759"/>
<evidence type="ECO:0000256" key="8">
    <source>
        <dbReference type="ARBA" id="ARBA00022737"/>
    </source>
</evidence>
<accession>A0A9J5Z8D5</accession>
<evidence type="ECO:0000256" key="5">
    <source>
        <dbReference type="ARBA" id="ARBA00022490"/>
    </source>
</evidence>
<evidence type="ECO:0000256" key="3">
    <source>
        <dbReference type="ARBA" id="ARBA00004496"/>
    </source>
</evidence>
<keyword evidence="11" id="KW-0067">ATP-binding</keyword>
<dbReference type="InterPro" id="IPR044974">
    <property type="entry name" value="Disease_R_plants"/>
</dbReference>
<dbReference type="Pfam" id="PF23559">
    <property type="entry name" value="WHD_DRP"/>
    <property type="match status" value="1"/>
</dbReference>
<gene>
    <name evidence="17" type="ORF">H5410_020564</name>
</gene>
<feature type="domain" description="Disease resistance R13L4/SHOC-2-like LRR" evidence="16">
    <location>
        <begin position="570"/>
        <end position="849"/>
    </location>
</feature>
<dbReference type="AlphaFoldDB" id="A0A9J5Z8D5"/>
<evidence type="ECO:0000259" key="15">
    <source>
        <dbReference type="Pfam" id="PF23559"/>
    </source>
</evidence>
<dbReference type="GO" id="GO:0051607">
    <property type="term" value="P:defense response to virus"/>
    <property type="evidence" value="ECO:0007669"/>
    <property type="project" value="UniProtKB-ARBA"/>
</dbReference>
<dbReference type="InterPro" id="IPR055414">
    <property type="entry name" value="LRR_R13L4/SHOC2-like"/>
</dbReference>
<dbReference type="SUPFAM" id="SSF52540">
    <property type="entry name" value="P-loop containing nucleoside triphosphate hydrolases"/>
    <property type="match status" value="1"/>
</dbReference>
<dbReference type="Gene3D" id="1.10.8.430">
    <property type="entry name" value="Helical domain of apoptotic protease-activating factors"/>
    <property type="match status" value="1"/>
</dbReference>
<evidence type="ECO:0000256" key="9">
    <source>
        <dbReference type="ARBA" id="ARBA00022741"/>
    </source>
</evidence>
<keyword evidence="12" id="KW-0175">Coiled coil</keyword>
<dbReference type="InterPro" id="IPR058922">
    <property type="entry name" value="WHD_DRP"/>
</dbReference>
<dbReference type="InterPro" id="IPR036388">
    <property type="entry name" value="WH-like_DNA-bd_sf"/>
</dbReference>
<evidence type="ECO:0000256" key="13">
    <source>
        <dbReference type="ARBA" id="ARBA00023136"/>
    </source>
</evidence>
<dbReference type="Gene3D" id="3.40.50.300">
    <property type="entry name" value="P-loop containing nucleotide triphosphate hydrolases"/>
    <property type="match status" value="1"/>
</dbReference>
<dbReference type="Pfam" id="PF23598">
    <property type="entry name" value="LRR_14"/>
    <property type="match status" value="1"/>
</dbReference>
<keyword evidence="6" id="KW-0433">Leucine-rich repeat</keyword>
<evidence type="ECO:0000256" key="11">
    <source>
        <dbReference type="ARBA" id="ARBA00022840"/>
    </source>
</evidence>